<evidence type="ECO:0000313" key="1">
    <source>
        <dbReference type="EMBL" id="GHC46396.1"/>
    </source>
</evidence>
<dbReference type="SUPFAM" id="SSF48452">
    <property type="entry name" value="TPR-like"/>
    <property type="match status" value="1"/>
</dbReference>
<dbReference type="Gene3D" id="1.25.40.10">
    <property type="entry name" value="Tetratricopeptide repeat domain"/>
    <property type="match status" value="1"/>
</dbReference>
<dbReference type="InterPro" id="IPR011990">
    <property type="entry name" value="TPR-like_helical_dom_sf"/>
</dbReference>
<name>A0A918WFI0_9BACT</name>
<evidence type="ECO:0000313" key="2">
    <source>
        <dbReference type="Proteomes" id="UP000644507"/>
    </source>
</evidence>
<dbReference type="EMBL" id="BMXI01000003">
    <property type="protein sequence ID" value="GHC46396.1"/>
    <property type="molecule type" value="Genomic_DNA"/>
</dbReference>
<reference evidence="1" key="1">
    <citation type="journal article" date="2014" name="Int. J. Syst. Evol. Microbiol.">
        <title>Complete genome sequence of Corynebacterium casei LMG S-19264T (=DSM 44701T), isolated from a smear-ripened cheese.</title>
        <authorList>
            <consortium name="US DOE Joint Genome Institute (JGI-PGF)"/>
            <person name="Walter F."/>
            <person name="Albersmeier A."/>
            <person name="Kalinowski J."/>
            <person name="Ruckert C."/>
        </authorList>
    </citation>
    <scope>NUCLEOTIDE SEQUENCE</scope>
    <source>
        <strain evidence="1">KCTC 12988</strain>
    </source>
</reference>
<dbReference type="Proteomes" id="UP000644507">
    <property type="component" value="Unassembled WGS sequence"/>
</dbReference>
<protein>
    <recommendedName>
        <fullName evidence="3">Tetratricopeptide repeat protein</fullName>
    </recommendedName>
</protein>
<reference evidence="1" key="2">
    <citation type="submission" date="2020-09" db="EMBL/GenBank/DDBJ databases">
        <authorList>
            <person name="Sun Q."/>
            <person name="Kim S."/>
        </authorList>
    </citation>
    <scope>NUCLEOTIDE SEQUENCE</scope>
    <source>
        <strain evidence="1">KCTC 12988</strain>
    </source>
</reference>
<dbReference type="AlphaFoldDB" id="A0A918WFI0"/>
<gene>
    <name evidence="1" type="ORF">GCM10007100_10010</name>
</gene>
<dbReference type="RefSeq" id="WP_189567912.1">
    <property type="nucleotide sequence ID" value="NZ_BMXI01000003.1"/>
</dbReference>
<organism evidence="1 2">
    <name type="scientific">Roseibacillus persicicus</name>
    <dbReference type="NCBI Taxonomy" id="454148"/>
    <lineage>
        <taxon>Bacteria</taxon>
        <taxon>Pseudomonadati</taxon>
        <taxon>Verrucomicrobiota</taxon>
        <taxon>Verrucomicrobiia</taxon>
        <taxon>Verrucomicrobiales</taxon>
        <taxon>Verrucomicrobiaceae</taxon>
        <taxon>Roseibacillus</taxon>
    </lineage>
</organism>
<accession>A0A918WFI0</accession>
<proteinExistence type="predicted"/>
<evidence type="ECO:0008006" key="3">
    <source>
        <dbReference type="Google" id="ProtNLM"/>
    </source>
</evidence>
<dbReference type="PANTHER" id="PTHR45588">
    <property type="entry name" value="TPR DOMAIN-CONTAINING PROTEIN"/>
    <property type="match status" value="1"/>
</dbReference>
<dbReference type="PANTHER" id="PTHR45588:SF1">
    <property type="entry name" value="WW DOMAIN-CONTAINING PROTEIN"/>
    <property type="match status" value="1"/>
</dbReference>
<keyword evidence="2" id="KW-1185">Reference proteome</keyword>
<comment type="caution">
    <text evidence="1">The sequence shown here is derived from an EMBL/GenBank/DDBJ whole genome shotgun (WGS) entry which is preliminary data.</text>
</comment>
<sequence>MAFDDSKVVFEAAKDIARQIALAVEERGRAETVFVRVVAREGFDLEKRRGREMMRVFKERRRPASEWNDWEAGRLIEWERAVEAMGFTGGTPVLLGFVHCELARKDLARWGSGFESSGMRLFCLLFTLGWASLAAQDTPATEFQVESVIQPSVAKLKPPRWYPELISFDPAVSANSKEVQKHVTQGMALVHGGWDFEAYRHFVEAVKKDPECVMAYWGLALSLANPNSEVAEHRLAAVERMLDLVGQGKGTASERGQAEALAFLFSDQKGRAPEIFEAVSKDYPNNLQLKLMASFMKRDGYDDLLGPGPGQREALAEVEDILINNNDSQMALSFWVALQTEHPDPTGELRKKVLPRVRRLAKLAPDFPTYRELLGHFEKRAGNLLLAKKEFSTAIDLYEKIMAEDGVKYYDCPNVIRAKLSLANVLRSLNDYEGAFAIARELANLPLASDRLYSPGATLVLWEGRTLGSRLALARGAPGDYQKGLAFLPKKEEGQKLATETPSVIGWEAWRHALAARNAISTKVLDAGEKYLNALAASDGLLDQVSSVVAKGSSRQSWERTRNALKVEWMLAKAELINAKAGEKGSSMADFWYQSAVDEREPPKGVFPPLSLALPPMEFALHLARRGEQEEAAEKFKIAMVDYANDVEVLVAYEAWLRKKGDAKMADAIADHIKVVTGVK</sequence>